<accession>A0ABR1F096</accession>
<organism evidence="2 3">
    <name type="scientific">Myxozyma melibiosi</name>
    <dbReference type="NCBI Taxonomy" id="54550"/>
    <lineage>
        <taxon>Eukaryota</taxon>
        <taxon>Fungi</taxon>
        <taxon>Dikarya</taxon>
        <taxon>Ascomycota</taxon>
        <taxon>Saccharomycotina</taxon>
        <taxon>Lipomycetes</taxon>
        <taxon>Lipomycetales</taxon>
        <taxon>Lipomycetaceae</taxon>
        <taxon>Myxozyma</taxon>
    </lineage>
</organism>
<dbReference type="EMBL" id="JBBJBU010000012">
    <property type="protein sequence ID" value="KAK7203272.1"/>
    <property type="molecule type" value="Genomic_DNA"/>
</dbReference>
<keyword evidence="3" id="KW-1185">Reference proteome</keyword>
<dbReference type="Proteomes" id="UP001498771">
    <property type="component" value="Unassembled WGS sequence"/>
</dbReference>
<feature type="region of interest" description="Disordered" evidence="1">
    <location>
        <begin position="1"/>
        <end position="169"/>
    </location>
</feature>
<comment type="caution">
    <text evidence="2">The sequence shown here is derived from an EMBL/GenBank/DDBJ whole genome shotgun (WGS) entry which is preliminary data.</text>
</comment>
<dbReference type="PANTHER" id="PTHR28031">
    <property type="entry name" value="PROLINE-RICH PROTEIN HUA1"/>
    <property type="match status" value="1"/>
</dbReference>
<name>A0ABR1F096_9ASCO</name>
<feature type="compositionally biased region" description="Polar residues" evidence="1">
    <location>
        <begin position="102"/>
        <end position="116"/>
    </location>
</feature>
<evidence type="ECO:0000256" key="1">
    <source>
        <dbReference type="SAM" id="MobiDB-lite"/>
    </source>
</evidence>
<protein>
    <recommendedName>
        <fullName evidence="4">Proline-rich protein HUA1</fullName>
    </recommendedName>
</protein>
<gene>
    <name evidence="2" type="ORF">BZA70DRAFT_283263</name>
</gene>
<feature type="compositionally biased region" description="Pro residues" evidence="1">
    <location>
        <begin position="123"/>
        <end position="134"/>
    </location>
</feature>
<evidence type="ECO:0000313" key="3">
    <source>
        <dbReference type="Proteomes" id="UP001498771"/>
    </source>
</evidence>
<proteinExistence type="predicted"/>
<evidence type="ECO:0000313" key="2">
    <source>
        <dbReference type="EMBL" id="KAK7203272.1"/>
    </source>
</evidence>
<dbReference type="InterPro" id="IPR038910">
    <property type="entry name" value="Hua1-like"/>
</dbReference>
<dbReference type="GeneID" id="90038925"/>
<evidence type="ECO:0008006" key="4">
    <source>
        <dbReference type="Google" id="ProtNLM"/>
    </source>
</evidence>
<sequence>MTTASRPRPPPAVDANGIPSEAPPPYTLTPDGETSFPINYTGSLLPAQPQAPPRPPRPTNTNANVNANAHANAARISGSNSARTSSGRPSSSRPSTYPGTSASRLSNSTPTAYPSTASRPQNAAPPRPPRPTTKPTPGYHNGTSGINRPPPPPTASRPQRSSSSSNSNYIPAAGGRLMYPRGFHCYKCNNTGYKLKNGHPCRTCFESFGVSHIPPNLNIQYLPPVTYDPWYGPPASPTVYSTGGPARVVAPGDPSLGGILCGACKGRGYVNDLGFGNFLGEMLGGDYETCRVCKGVGRVF</sequence>
<feature type="compositionally biased region" description="Low complexity" evidence="1">
    <location>
        <begin position="59"/>
        <end position="101"/>
    </location>
</feature>
<feature type="compositionally biased region" description="Pro residues" evidence="1">
    <location>
        <begin position="49"/>
        <end position="58"/>
    </location>
</feature>
<dbReference type="RefSeq" id="XP_064766305.1">
    <property type="nucleotide sequence ID" value="XM_064913413.1"/>
</dbReference>
<dbReference type="PANTHER" id="PTHR28031:SF1">
    <property type="entry name" value="PROLINE-RICH PROTEIN HUA1"/>
    <property type="match status" value="1"/>
</dbReference>
<reference evidence="2 3" key="1">
    <citation type="submission" date="2024-03" db="EMBL/GenBank/DDBJ databases">
        <title>Genome-scale model development and genomic sequencing of the oleaginous clade Lipomyces.</title>
        <authorList>
            <consortium name="Lawrence Berkeley National Laboratory"/>
            <person name="Czajka J.J."/>
            <person name="Han Y."/>
            <person name="Kim J."/>
            <person name="Mondo S.J."/>
            <person name="Hofstad B.A."/>
            <person name="Robles A."/>
            <person name="Haridas S."/>
            <person name="Riley R."/>
            <person name="LaButti K."/>
            <person name="Pangilinan J."/>
            <person name="Andreopoulos W."/>
            <person name="Lipzen A."/>
            <person name="Yan J."/>
            <person name="Wang M."/>
            <person name="Ng V."/>
            <person name="Grigoriev I.V."/>
            <person name="Spatafora J.W."/>
            <person name="Magnuson J.K."/>
            <person name="Baker S.E."/>
            <person name="Pomraning K.R."/>
        </authorList>
    </citation>
    <scope>NUCLEOTIDE SEQUENCE [LARGE SCALE GENOMIC DNA]</scope>
    <source>
        <strain evidence="2 3">Phaff 52-87</strain>
    </source>
</reference>
<feature type="compositionally biased region" description="Low complexity" evidence="1">
    <location>
        <begin position="156"/>
        <end position="169"/>
    </location>
</feature>